<organism evidence="1 2">
    <name type="scientific">Venturia nashicola</name>
    <dbReference type="NCBI Taxonomy" id="86259"/>
    <lineage>
        <taxon>Eukaryota</taxon>
        <taxon>Fungi</taxon>
        <taxon>Dikarya</taxon>
        <taxon>Ascomycota</taxon>
        <taxon>Pezizomycotina</taxon>
        <taxon>Dothideomycetes</taxon>
        <taxon>Pleosporomycetidae</taxon>
        <taxon>Venturiales</taxon>
        <taxon>Venturiaceae</taxon>
        <taxon>Venturia</taxon>
    </lineage>
</organism>
<comment type="caution">
    <text evidence="1">The sequence shown here is derived from an EMBL/GenBank/DDBJ whole genome shotgun (WGS) entry which is preliminary data.</text>
</comment>
<keyword evidence="2" id="KW-1185">Reference proteome</keyword>
<accession>A0A4Z1NG21</accession>
<name>A0A4Z1NG21_9PEZI</name>
<evidence type="ECO:0000313" key="2">
    <source>
        <dbReference type="Proteomes" id="UP000298493"/>
    </source>
</evidence>
<sequence>MEPSLKICLDMAGHVGCRVEASAGLLCFTRYHLLLIPLRSGELNAKVSNRDPAPLSEHVSRHAMGTEDTTDWHLAMGTEDTTDWHLAMGTEDTADSHLAMGTGGYN</sequence>
<protein>
    <submittedName>
        <fullName evidence="1">Uncharacterized protein</fullName>
    </submittedName>
</protein>
<proteinExistence type="predicted"/>
<gene>
    <name evidence="1" type="ORF">E6O75_ATG11350</name>
</gene>
<evidence type="ECO:0000313" key="1">
    <source>
        <dbReference type="EMBL" id="TID13434.1"/>
    </source>
</evidence>
<dbReference type="EMBL" id="SNSC02000026">
    <property type="protein sequence ID" value="TID13434.1"/>
    <property type="molecule type" value="Genomic_DNA"/>
</dbReference>
<reference evidence="1 2" key="1">
    <citation type="submission" date="2019-04" db="EMBL/GenBank/DDBJ databases">
        <title>High contiguity whole genome sequence and gene annotation resource for two Venturia nashicola isolates.</title>
        <authorList>
            <person name="Prokchorchik M."/>
            <person name="Won K."/>
            <person name="Lee Y."/>
            <person name="Choi E.D."/>
            <person name="Segonzac C."/>
            <person name="Sohn K.H."/>
        </authorList>
    </citation>
    <scope>NUCLEOTIDE SEQUENCE [LARGE SCALE GENOMIC DNA]</scope>
    <source>
        <strain evidence="1 2">PRI2</strain>
    </source>
</reference>
<dbReference type="AlphaFoldDB" id="A0A4Z1NG21"/>
<dbReference type="Proteomes" id="UP000298493">
    <property type="component" value="Unassembled WGS sequence"/>
</dbReference>